<dbReference type="Proteomes" id="UP000033934">
    <property type="component" value="Unassembled WGS sequence"/>
</dbReference>
<reference evidence="1 2" key="1">
    <citation type="journal article" date="2015" name="Nature">
        <title>rRNA introns, odd ribosomes, and small enigmatic genomes across a large radiation of phyla.</title>
        <authorList>
            <person name="Brown C.T."/>
            <person name="Hug L.A."/>
            <person name="Thomas B.C."/>
            <person name="Sharon I."/>
            <person name="Castelle C.J."/>
            <person name="Singh A."/>
            <person name="Wilkins M.J."/>
            <person name="Williams K.H."/>
            <person name="Banfield J.F."/>
        </authorList>
    </citation>
    <scope>NUCLEOTIDE SEQUENCE [LARGE SCALE GENOMIC DNA]</scope>
</reference>
<gene>
    <name evidence="1" type="ORF">UT11_C0007G0014</name>
</gene>
<evidence type="ECO:0000313" key="2">
    <source>
        <dbReference type="Proteomes" id="UP000033934"/>
    </source>
</evidence>
<dbReference type="AlphaFoldDB" id="A0A0G0LH18"/>
<evidence type="ECO:0000313" key="1">
    <source>
        <dbReference type="EMBL" id="KKQ90372.1"/>
    </source>
</evidence>
<proteinExistence type="predicted"/>
<comment type="caution">
    <text evidence="1">The sequence shown here is derived from an EMBL/GenBank/DDBJ whole genome shotgun (WGS) entry which is preliminary data.</text>
</comment>
<organism evidence="1 2">
    <name type="scientific">Berkelbacteria bacterium GW2011_GWA2_38_9</name>
    <dbReference type="NCBI Taxonomy" id="1618334"/>
    <lineage>
        <taxon>Bacteria</taxon>
        <taxon>Candidatus Berkelbacteria</taxon>
    </lineage>
</organism>
<name>A0A0G0LH18_9BACT</name>
<sequence>MDNQPNDFQNFLNHKFSDVLDDYARFVTQKEEQVKTRTNKEEEFITQFLDIRSKFIWPVFSALKAEAEKRNNIVEIETEEPHSFTIAQPISEYFIIIYVYLKGLKNIKLVSSFAPKEYRPHLCFYCDFNAKVVRTHQSTIGPGHGGYYGWQSEHSINKVNQALIEKELFNWLESLVKEAAQSDYY</sequence>
<accession>A0A0G0LH18</accession>
<protein>
    <submittedName>
        <fullName evidence="1">Uncharacterized protein</fullName>
    </submittedName>
</protein>
<dbReference type="EMBL" id="LBVO01000007">
    <property type="protein sequence ID" value="KKQ90372.1"/>
    <property type="molecule type" value="Genomic_DNA"/>
</dbReference>